<dbReference type="CDD" id="cd03114">
    <property type="entry name" value="MMAA-like"/>
    <property type="match status" value="1"/>
</dbReference>
<dbReference type="NCBIfam" id="NF006958">
    <property type="entry name" value="PRK09435.1"/>
    <property type="match status" value="1"/>
</dbReference>
<dbReference type="Pfam" id="PF03308">
    <property type="entry name" value="MeaB"/>
    <property type="match status" value="1"/>
</dbReference>
<dbReference type="Gene3D" id="1.20.5.170">
    <property type="match status" value="1"/>
</dbReference>
<dbReference type="RefSeq" id="WP_114705843.1">
    <property type="nucleotide sequence ID" value="NZ_QDKL01000001.1"/>
</dbReference>
<reference evidence="3" key="1">
    <citation type="journal article" date="2019" name="Int. J. Syst. Evol. Microbiol.">
        <title>Halobacteriovorax valvorus sp. nov., a novel prokaryotic predator isolated from coastal seawater of China.</title>
        <authorList>
            <person name="Chen M.-X."/>
        </authorList>
    </citation>
    <scope>NUCLEOTIDE SEQUENCE [LARGE SCALE GENOMIC DNA]</scope>
    <source>
        <strain evidence="3">BL9</strain>
    </source>
</reference>
<dbReference type="Proteomes" id="UP000443582">
    <property type="component" value="Unassembled WGS sequence"/>
</dbReference>
<dbReference type="InterPro" id="IPR005129">
    <property type="entry name" value="GTPase_ArgK"/>
</dbReference>
<sequence length="319" mass="35124">MQIDLEKLKTGNIRSLSKFITLIESKKPEHQKNAQKLLNEILPLTGKSIRIGISGTPGVGKSTFIEALGLHLISKGLKVAVLAIDPSSPLSGGSLLGDKTRMEKLAQEKNAFIRPTPSSGNLGGVALKTREVMLACEAAGYDVILIETVGVGQSEYDVANIVDLFSVLLLPGGGDELQGIKKGIIELCDNIIINKADGDNKQKAHDTMVQYKSALGVIKTDQKIGANVLMSSALNDEGIKEYWSLIDKTYKENKEKITQKRKRQNQAWLNKLFHELIENKVKENPKLQEEWNQLNNNILNEVETPLSAAEKLINTLFEK</sequence>
<dbReference type="Gene3D" id="3.40.50.300">
    <property type="entry name" value="P-loop containing nucleotide triphosphate hydrolases"/>
    <property type="match status" value="1"/>
</dbReference>
<dbReference type="PANTHER" id="PTHR23408">
    <property type="entry name" value="METHYLMALONYL-COA MUTASE"/>
    <property type="match status" value="1"/>
</dbReference>
<comment type="similarity">
    <text evidence="1">Belongs to the SIMIBI class G3E GTPase family. ArgK/MeaB subfamily.</text>
</comment>
<dbReference type="Gene3D" id="1.10.287.130">
    <property type="match status" value="1"/>
</dbReference>
<keyword evidence="2" id="KW-0378">Hydrolase</keyword>
<comment type="caution">
    <text evidence="2">The sequence shown here is derived from an EMBL/GenBank/DDBJ whole genome shotgun (WGS) entry which is preliminary data.</text>
</comment>
<accession>A0ABY0IIW7</accession>
<dbReference type="SUPFAM" id="SSF52540">
    <property type="entry name" value="P-loop containing nucleoside triphosphate hydrolases"/>
    <property type="match status" value="1"/>
</dbReference>
<evidence type="ECO:0000313" key="3">
    <source>
        <dbReference type="Proteomes" id="UP000443582"/>
    </source>
</evidence>
<dbReference type="EC" id="3.6.5.-" evidence="2"/>
<dbReference type="PANTHER" id="PTHR23408:SF3">
    <property type="entry name" value="METHYLMALONIC ACIDURIA TYPE A PROTEIN, MITOCHONDRIAL"/>
    <property type="match status" value="1"/>
</dbReference>
<dbReference type="GO" id="GO:0016787">
    <property type="term" value="F:hydrolase activity"/>
    <property type="evidence" value="ECO:0007669"/>
    <property type="project" value="UniProtKB-KW"/>
</dbReference>
<gene>
    <name evidence="2" type="primary">meaB</name>
    <name evidence="2" type="ORF">DAY19_03750</name>
</gene>
<evidence type="ECO:0000256" key="1">
    <source>
        <dbReference type="ARBA" id="ARBA00009625"/>
    </source>
</evidence>
<name>A0ABY0IIW7_9BACT</name>
<organism evidence="2 3">
    <name type="scientific">Halobacteriovorax vibrionivorans</name>
    <dbReference type="NCBI Taxonomy" id="2152716"/>
    <lineage>
        <taxon>Bacteria</taxon>
        <taxon>Pseudomonadati</taxon>
        <taxon>Bdellovibrionota</taxon>
        <taxon>Bacteriovoracia</taxon>
        <taxon>Bacteriovoracales</taxon>
        <taxon>Halobacteriovoraceae</taxon>
        <taxon>Halobacteriovorax</taxon>
    </lineage>
</organism>
<protein>
    <submittedName>
        <fullName evidence="2">Methylmalonyl Co-A mutase-associated GTPase MeaB</fullName>
        <ecNumber evidence="2">3.6.5.-</ecNumber>
    </submittedName>
</protein>
<dbReference type="NCBIfam" id="TIGR00750">
    <property type="entry name" value="lao"/>
    <property type="match status" value="1"/>
</dbReference>
<keyword evidence="3" id="KW-1185">Reference proteome</keyword>
<evidence type="ECO:0000313" key="2">
    <source>
        <dbReference type="EMBL" id="RZF22900.1"/>
    </source>
</evidence>
<dbReference type="InterPro" id="IPR027417">
    <property type="entry name" value="P-loop_NTPase"/>
</dbReference>
<proteinExistence type="inferred from homology"/>
<dbReference type="EMBL" id="QDKL01000001">
    <property type="protein sequence ID" value="RZF22900.1"/>
    <property type="molecule type" value="Genomic_DNA"/>
</dbReference>